<evidence type="ECO:0000259" key="3">
    <source>
        <dbReference type="Pfam" id="PF05368"/>
    </source>
</evidence>
<dbReference type="InterPro" id="IPR051609">
    <property type="entry name" value="NmrA/Isoflavone_reductase-like"/>
</dbReference>
<dbReference type="Proteomes" id="UP000326198">
    <property type="component" value="Unassembled WGS sequence"/>
</dbReference>
<dbReference type="InterPro" id="IPR008030">
    <property type="entry name" value="NmrA-like"/>
</dbReference>
<evidence type="ECO:0000256" key="1">
    <source>
        <dbReference type="ARBA" id="ARBA00022857"/>
    </source>
</evidence>
<keyword evidence="1" id="KW-0521">NADP</keyword>
<feature type="domain" description="NmrA-like" evidence="3">
    <location>
        <begin position="2"/>
        <end position="239"/>
    </location>
</feature>
<dbReference type="GO" id="GO:0016491">
    <property type="term" value="F:oxidoreductase activity"/>
    <property type="evidence" value="ECO:0007669"/>
    <property type="project" value="UniProtKB-KW"/>
</dbReference>
<dbReference type="Pfam" id="PF05368">
    <property type="entry name" value="NmrA"/>
    <property type="match status" value="1"/>
</dbReference>
<name>A0A5N7BNQ7_9EURO</name>
<keyword evidence="2" id="KW-0560">Oxidoreductase</keyword>
<dbReference type="InterPro" id="IPR036291">
    <property type="entry name" value="NAD(P)-bd_dom_sf"/>
</dbReference>
<evidence type="ECO:0000313" key="5">
    <source>
        <dbReference type="Proteomes" id="UP000326198"/>
    </source>
</evidence>
<dbReference type="PANTHER" id="PTHR47706:SF9">
    <property type="entry name" value="NMRA-LIKE DOMAIN-CONTAINING PROTEIN-RELATED"/>
    <property type="match status" value="1"/>
</dbReference>
<organism evidence="4 5">
    <name type="scientific">Aspergillus bertholletiae</name>
    <dbReference type="NCBI Taxonomy" id="1226010"/>
    <lineage>
        <taxon>Eukaryota</taxon>
        <taxon>Fungi</taxon>
        <taxon>Dikarya</taxon>
        <taxon>Ascomycota</taxon>
        <taxon>Pezizomycotina</taxon>
        <taxon>Eurotiomycetes</taxon>
        <taxon>Eurotiomycetidae</taxon>
        <taxon>Eurotiales</taxon>
        <taxon>Aspergillaceae</taxon>
        <taxon>Aspergillus</taxon>
        <taxon>Aspergillus subgen. Circumdati</taxon>
    </lineage>
</organism>
<sequence>MLVLIAGVTGNLGAHMIDSFTSRGHQVRGLGRTPSKLSTLRHEKLESFVQVNSSYDVPGIEKACHGVDAIVCAYQGHPELVIEGQLLLLRAAERAGVKRFVANSWNCDWRNMSLGMQETYDPMLMFRHYAELTSSIHPVYIFTGVLGEVLFSVPGHGSFTPDNKGVWDPVGKRMEYYGTGDEVWYWTAERDAAEFTAEILQLEESDRGGFWNVYSGAHSLLDIARTYEKVRGEEVTLVRKGTVDDLRRNALEARSKSTRKYQYFEYCGFFYQLFTMDGTYRHPYIISDKLHVQTTSLEDFLKQNPTV</sequence>
<proteinExistence type="predicted"/>
<dbReference type="Gene3D" id="3.40.50.720">
    <property type="entry name" value="NAD(P)-binding Rossmann-like Domain"/>
    <property type="match status" value="1"/>
</dbReference>
<dbReference type="EMBL" id="ML736155">
    <property type="protein sequence ID" value="KAE8383454.1"/>
    <property type="molecule type" value="Genomic_DNA"/>
</dbReference>
<evidence type="ECO:0000313" key="4">
    <source>
        <dbReference type="EMBL" id="KAE8383454.1"/>
    </source>
</evidence>
<dbReference type="PANTHER" id="PTHR47706">
    <property type="entry name" value="NMRA-LIKE FAMILY PROTEIN"/>
    <property type="match status" value="1"/>
</dbReference>
<accession>A0A5N7BNQ7</accession>
<gene>
    <name evidence="4" type="ORF">BDV26DRAFT_302972</name>
</gene>
<keyword evidence="5" id="KW-1185">Reference proteome</keyword>
<dbReference type="OrthoDB" id="419598at2759"/>
<dbReference type="SUPFAM" id="SSF51735">
    <property type="entry name" value="NAD(P)-binding Rossmann-fold domains"/>
    <property type="match status" value="1"/>
</dbReference>
<reference evidence="4 5" key="1">
    <citation type="submission" date="2019-04" db="EMBL/GenBank/DDBJ databases">
        <title>Friends and foes A comparative genomics studyof 23 Aspergillus species from section Flavi.</title>
        <authorList>
            <consortium name="DOE Joint Genome Institute"/>
            <person name="Kjaerbolling I."/>
            <person name="Vesth T."/>
            <person name="Frisvad J.C."/>
            <person name="Nybo J.L."/>
            <person name="Theobald S."/>
            <person name="Kildgaard S."/>
            <person name="Isbrandt T."/>
            <person name="Kuo A."/>
            <person name="Sato A."/>
            <person name="Lyhne E.K."/>
            <person name="Kogle M.E."/>
            <person name="Wiebenga A."/>
            <person name="Kun R.S."/>
            <person name="Lubbers R.J."/>
            <person name="Makela M.R."/>
            <person name="Barry K."/>
            <person name="Chovatia M."/>
            <person name="Clum A."/>
            <person name="Daum C."/>
            <person name="Haridas S."/>
            <person name="He G."/>
            <person name="LaButti K."/>
            <person name="Lipzen A."/>
            <person name="Mondo S."/>
            <person name="Riley R."/>
            <person name="Salamov A."/>
            <person name="Simmons B.A."/>
            <person name="Magnuson J.K."/>
            <person name="Henrissat B."/>
            <person name="Mortensen U.H."/>
            <person name="Larsen T.O."/>
            <person name="Devries R.P."/>
            <person name="Grigoriev I.V."/>
            <person name="Machida M."/>
            <person name="Baker S.E."/>
            <person name="Andersen M.R."/>
        </authorList>
    </citation>
    <scope>NUCLEOTIDE SEQUENCE [LARGE SCALE GENOMIC DNA]</scope>
    <source>
        <strain evidence="4 5">IBT 29228</strain>
    </source>
</reference>
<dbReference type="AlphaFoldDB" id="A0A5N7BNQ7"/>
<protein>
    <recommendedName>
        <fullName evidence="3">NmrA-like domain-containing protein</fullName>
    </recommendedName>
</protein>
<evidence type="ECO:0000256" key="2">
    <source>
        <dbReference type="ARBA" id="ARBA00023002"/>
    </source>
</evidence>